<name>A0A1Y2FZH1_9BASI</name>
<evidence type="ECO:0000313" key="3">
    <source>
        <dbReference type="EMBL" id="ORY89474.1"/>
    </source>
</evidence>
<feature type="region of interest" description="Disordered" evidence="1">
    <location>
        <begin position="1"/>
        <end position="47"/>
    </location>
</feature>
<feature type="compositionally biased region" description="Low complexity" evidence="1">
    <location>
        <begin position="24"/>
        <end position="35"/>
    </location>
</feature>
<keyword evidence="2" id="KW-0812">Transmembrane</keyword>
<dbReference type="Proteomes" id="UP000193467">
    <property type="component" value="Unassembled WGS sequence"/>
</dbReference>
<dbReference type="OrthoDB" id="544608at2759"/>
<dbReference type="EMBL" id="MCGR01000006">
    <property type="protein sequence ID" value="ORY89474.1"/>
    <property type="molecule type" value="Genomic_DNA"/>
</dbReference>
<gene>
    <name evidence="3" type="ORF">BCR35DRAFT_300677</name>
</gene>
<dbReference type="STRING" id="106004.A0A1Y2FZH1"/>
<keyword evidence="2" id="KW-0472">Membrane</keyword>
<evidence type="ECO:0008006" key="5">
    <source>
        <dbReference type="Google" id="ProtNLM"/>
    </source>
</evidence>
<sequence length="609" mass="65760">MLHRRRQDVDADSGRSSPAPPPSRSAQPPSALASLFRGTNPDGSAKQSASRRRLLLIGTPVVLLFLFLLSSPSNDASTSSSYGRGRSLPGFGSRSAFAASRRTDALVRAARKQRAQAAISHGGTGGYGPANFSEPPPFTFCPTFGASDELGNVYGQEAIMKTRAHVGSSERIKKVIKRAMAGLPITIGVLGGSVSSCHGLDTTQAHPLGNPIGPNCYPHRVFSWLNDVFPHPANELTNGALRRTGTSYFGFCSDMHLPDRVDLVIVEFDTEDPHDPTSLSTTDLLIRSLLLRPDQPAVIMLGHFSPQIQGEHGFAGPEVWHAAVAQFYDVVHLSVKGLLYEEYLMNPQKVRQSYFLDPILANSKGHELLADTLIAYLESEICTVWDQAALETDIAFLGGTVPVSPLNLGDDYPSLLSGKGLRKAADAGLDAEDADGASGRAASSRSAYLRIPPFRITDKPHTLSHFREIKPNCASANDLINPLPASVFAGSGWNPVVPHPDDEDETHYWYTDAPGSLLKIPIKCGAGDIAVYYLRGPETQGWGTVLCWVDDNTEGAVELKGSWNREYGQPTVTQIDQGVTKGPHYVVCELQGQPGVDNYKFKLFGVFAT</sequence>
<proteinExistence type="predicted"/>
<keyword evidence="2" id="KW-1133">Transmembrane helix</keyword>
<dbReference type="InParanoid" id="A0A1Y2FZH1"/>
<evidence type="ECO:0000313" key="4">
    <source>
        <dbReference type="Proteomes" id="UP000193467"/>
    </source>
</evidence>
<comment type="caution">
    <text evidence="3">The sequence shown here is derived from an EMBL/GenBank/DDBJ whole genome shotgun (WGS) entry which is preliminary data.</text>
</comment>
<dbReference type="PANTHER" id="PTHR34407:SF1">
    <property type="entry name" value="SGNH HYDROLASE-TYPE ESTERASE DOMAIN-CONTAINING PROTEIN"/>
    <property type="match status" value="1"/>
</dbReference>
<dbReference type="SUPFAM" id="SSF52266">
    <property type="entry name" value="SGNH hydrolase"/>
    <property type="match status" value="1"/>
</dbReference>
<reference evidence="3 4" key="1">
    <citation type="submission" date="2016-07" db="EMBL/GenBank/DDBJ databases">
        <title>Pervasive Adenine N6-methylation of Active Genes in Fungi.</title>
        <authorList>
            <consortium name="DOE Joint Genome Institute"/>
            <person name="Mondo S.J."/>
            <person name="Dannebaum R.O."/>
            <person name="Kuo R.C."/>
            <person name="Labutti K."/>
            <person name="Haridas S."/>
            <person name="Kuo A."/>
            <person name="Salamov A."/>
            <person name="Ahrendt S.R."/>
            <person name="Lipzen A."/>
            <person name="Sullivan W."/>
            <person name="Andreopoulos W.B."/>
            <person name="Clum A."/>
            <person name="Lindquist E."/>
            <person name="Daum C."/>
            <person name="Ramamoorthy G.K."/>
            <person name="Gryganskyi A."/>
            <person name="Culley D."/>
            <person name="Magnuson J.K."/>
            <person name="James T.Y."/>
            <person name="O'Malley M.A."/>
            <person name="Stajich J.E."/>
            <person name="Spatafora J.W."/>
            <person name="Visel A."/>
            <person name="Grigoriev I.V."/>
        </authorList>
    </citation>
    <scope>NUCLEOTIDE SEQUENCE [LARGE SCALE GENOMIC DNA]</scope>
    <source>
        <strain evidence="3 4">62-1032</strain>
    </source>
</reference>
<evidence type="ECO:0000256" key="1">
    <source>
        <dbReference type="SAM" id="MobiDB-lite"/>
    </source>
</evidence>
<dbReference type="AlphaFoldDB" id="A0A1Y2FZH1"/>
<protein>
    <recommendedName>
        <fullName evidence="5">Capsular associated protein</fullName>
    </recommendedName>
</protein>
<accession>A0A1Y2FZH1</accession>
<evidence type="ECO:0000256" key="2">
    <source>
        <dbReference type="SAM" id="Phobius"/>
    </source>
</evidence>
<dbReference type="CDD" id="cd00229">
    <property type="entry name" value="SGNH_hydrolase"/>
    <property type="match status" value="1"/>
</dbReference>
<feature type="transmembrane region" description="Helical" evidence="2">
    <location>
        <begin position="54"/>
        <end position="71"/>
    </location>
</feature>
<dbReference type="PANTHER" id="PTHR34407">
    <property type="entry name" value="EXPRESSED PROTEIN"/>
    <property type="match status" value="1"/>
</dbReference>
<organism evidence="3 4">
    <name type="scientific">Leucosporidium creatinivorum</name>
    <dbReference type="NCBI Taxonomy" id="106004"/>
    <lineage>
        <taxon>Eukaryota</taxon>
        <taxon>Fungi</taxon>
        <taxon>Dikarya</taxon>
        <taxon>Basidiomycota</taxon>
        <taxon>Pucciniomycotina</taxon>
        <taxon>Microbotryomycetes</taxon>
        <taxon>Leucosporidiales</taxon>
        <taxon>Leucosporidium</taxon>
    </lineage>
</organism>
<keyword evidence="4" id="KW-1185">Reference proteome</keyword>